<dbReference type="InterPro" id="IPR004605">
    <property type="entry name" value="DNA_helicase_Holl-junc_RuvB"/>
</dbReference>
<evidence type="ECO:0000256" key="1">
    <source>
        <dbReference type="ARBA" id="ARBA00022490"/>
    </source>
</evidence>
<dbReference type="GO" id="GO:0006310">
    <property type="term" value="P:DNA recombination"/>
    <property type="evidence" value="ECO:0007669"/>
    <property type="project" value="UniProtKB-KW"/>
</dbReference>
<keyword evidence="7" id="KW-0233">DNA recombination</keyword>
<gene>
    <name evidence="10" type="primary">ruvB</name>
    <name evidence="10" type="ORF">D6D54_05685</name>
</gene>
<name>A0A433EQ16_9MOLU</name>
<keyword evidence="1" id="KW-0963">Cytoplasm</keyword>
<dbReference type="Pfam" id="PF05496">
    <property type="entry name" value="RuvB_N"/>
    <property type="match status" value="1"/>
</dbReference>
<evidence type="ECO:0000256" key="5">
    <source>
        <dbReference type="ARBA" id="ARBA00022840"/>
    </source>
</evidence>
<evidence type="ECO:0000256" key="2">
    <source>
        <dbReference type="ARBA" id="ARBA00022741"/>
    </source>
</evidence>
<dbReference type="InterPro" id="IPR008824">
    <property type="entry name" value="RuvB-like_N"/>
</dbReference>
<protein>
    <submittedName>
        <fullName evidence="10">Holliday junction branch migration DNA helicase RuvB</fullName>
        <ecNumber evidence="10">3.6.4.12</ecNumber>
    </submittedName>
</protein>
<dbReference type="Gene3D" id="1.10.10.10">
    <property type="entry name" value="Winged helix-like DNA-binding domain superfamily/Winged helix DNA-binding domain"/>
    <property type="match status" value="1"/>
</dbReference>
<dbReference type="SUPFAM" id="SSF46785">
    <property type="entry name" value="Winged helix' DNA-binding domain"/>
    <property type="match status" value="1"/>
</dbReference>
<dbReference type="Gene3D" id="1.10.8.60">
    <property type="match status" value="1"/>
</dbReference>
<evidence type="ECO:0000256" key="4">
    <source>
        <dbReference type="ARBA" id="ARBA00022801"/>
    </source>
</evidence>
<dbReference type="SUPFAM" id="SSF52540">
    <property type="entry name" value="P-loop containing nucleoside triphosphate hydrolases"/>
    <property type="match status" value="1"/>
</dbReference>
<dbReference type="InterPro" id="IPR008823">
    <property type="entry name" value="RuvB_wg_C"/>
</dbReference>
<dbReference type="Pfam" id="PF05491">
    <property type="entry name" value="WHD_RuvB"/>
    <property type="match status" value="1"/>
</dbReference>
<evidence type="ECO:0000256" key="3">
    <source>
        <dbReference type="ARBA" id="ARBA00022763"/>
    </source>
</evidence>
<organism evidence="10 11">
    <name type="scientific">Spiroplasma poulsonii</name>
    <dbReference type="NCBI Taxonomy" id="2138"/>
    <lineage>
        <taxon>Bacteria</taxon>
        <taxon>Bacillati</taxon>
        <taxon>Mycoplasmatota</taxon>
        <taxon>Mollicutes</taxon>
        <taxon>Entomoplasmatales</taxon>
        <taxon>Spiroplasmataceae</taxon>
        <taxon>Spiroplasma</taxon>
    </lineage>
</organism>
<proteinExistence type="predicted"/>
<dbReference type="GO" id="GO:0003677">
    <property type="term" value="F:DNA binding"/>
    <property type="evidence" value="ECO:0007669"/>
    <property type="project" value="UniProtKB-KW"/>
</dbReference>
<dbReference type="AlphaFoldDB" id="A0A433EQ16"/>
<dbReference type="GO" id="GO:0009378">
    <property type="term" value="F:four-way junction helicase activity"/>
    <property type="evidence" value="ECO:0007669"/>
    <property type="project" value="InterPro"/>
</dbReference>
<keyword evidence="4 10" id="KW-0378">Hydrolase</keyword>
<dbReference type="InterPro" id="IPR027417">
    <property type="entry name" value="P-loop_NTPase"/>
</dbReference>
<evidence type="ECO:0000256" key="8">
    <source>
        <dbReference type="ARBA" id="ARBA00023204"/>
    </source>
</evidence>
<dbReference type="SMART" id="SM00382">
    <property type="entry name" value="AAA"/>
    <property type="match status" value="1"/>
</dbReference>
<evidence type="ECO:0000256" key="6">
    <source>
        <dbReference type="ARBA" id="ARBA00023125"/>
    </source>
</evidence>
<reference evidence="10 11" key="1">
    <citation type="journal article" date="2019" name="Genome Biol. Evol.">
        <title>Toxin and genome evolution in a Drosophila defensive symbiosis.</title>
        <authorList>
            <person name="Ballinger M.J."/>
            <person name="Gawryluk R.M."/>
            <person name="Perlman S.J."/>
        </authorList>
    </citation>
    <scope>NUCLEOTIDE SEQUENCE [LARGE SCALE GENOMIC DNA]</scope>
    <source>
        <strain evidence="11">sNeo</strain>
    </source>
</reference>
<dbReference type="NCBIfam" id="NF000868">
    <property type="entry name" value="PRK00080.1"/>
    <property type="match status" value="1"/>
</dbReference>
<evidence type="ECO:0000313" key="11">
    <source>
        <dbReference type="Proteomes" id="UP000274545"/>
    </source>
</evidence>
<dbReference type="Gene3D" id="3.40.50.300">
    <property type="entry name" value="P-loop containing nucleotide triphosphate hydrolases"/>
    <property type="match status" value="1"/>
</dbReference>
<dbReference type="RefSeq" id="WP_127093043.1">
    <property type="nucleotide sequence ID" value="NZ_RAHC01000007.1"/>
</dbReference>
<evidence type="ECO:0000313" key="10">
    <source>
        <dbReference type="EMBL" id="RUP76528.1"/>
    </source>
</evidence>
<evidence type="ECO:0000256" key="7">
    <source>
        <dbReference type="ARBA" id="ARBA00023172"/>
    </source>
</evidence>
<dbReference type="EMBL" id="RAHC01000007">
    <property type="protein sequence ID" value="RUP76528.1"/>
    <property type="molecule type" value="Genomic_DNA"/>
</dbReference>
<keyword evidence="3" id="KW-0227">DNA damage</keyword>
<keyword evidence="10" id="KW-0347">Helicase</keyword>
<evidence type="ECO:0000259" key="9">
    <source>
        <dbReference type="SMART" id="SM00382"/>
    </source>
</evidence>
<dbReference type="Proteomes" id="UP000274545">
    <property type="component" value="Unassembled WGS sequence"/>
</dbReference>
<sequence>MTPFNFRPVDLESYIGQANIKMNLKIMLAASQKQQQPLKHMLFVGNSGIGKTSLAHLIKTLLQQKLLLLHGPNLQKPSDLISCLMQVKAFNLVFIDEIHAISREVGEILYPVLDDNCLNLLLGKNYNTKHVVLPLPSFTLLAATTLLYQVPQPLLNRFSTVFHFNEYTNDNMQQILNNLFLKVEIKLSLKELTFLASYSRNNPRTAVKLFHRIYDYFLATPQPVSLNFLQEILTNLQIYQDGLEWGEVNYLKQIYLLFQTQPVGLNTLSQVLSEPLLTVTNNFEPFLLKKGYLLKTSRGRVLTNKAVEFLKNIT</sequence>
<dbReference type="InterPro" id="IPR036388">
    <property type="entry name" value="WH-like_DNA-bd_sf"/>
</dbReference>
<dbReference type="GO" id="GO:0005524">
    <property type="term" value="F:ATP binding"/>
    <property type="evidence" value="ECO:0007669"/>
    <property type="project" value="UniProtKB-KW"/>
</dbReference>
<dbReference type="EC" id="3.6.4.12" evidence="10"/>
<dbReference type="PANTHER" id="PTHR42848">
    <property type="match status" value="1"/>
</dbReference>
<dbReference type="CDD" id="cd00009">
    <property type="entry name" value="AAA"/>
    <property type="match status" value="1"/>
</dbReference>
<dbReference type="GO" id="GO:0006281">
    <property type="term" value="P:DNA repair"/>
    <property type="evidence" value="ECO:0007669"/>
    <property type="project" value="UniProtKB-KW"/>
</dbReference>
<keyword evidence="8" id="KW-0234">DNA repair</keyword>
<dbReference type="GO" id="GO:0016787">
    <property type="term" value="F:hydrolase activity"/>
    <property type="evidence" value="ECO:0007669"/>
    <property type="project" value="UniProtKB-KW"/>
</dbReference>
<keyword evidence="5" id="KW-0067">ATP-binding</keyword>
<dbReference type="InterPro" id="IPR036390">
    <property type="entry name" value="WH_DNA-bd_sf"/>
</dbReference>
<comment type="caution">
    <text evidence="10">The sequence shown here is derived from an EMBL/GenBank/DDBJ whole genome shotgun (WGS) entry which is preliminary data.</text>
</comment>
<feature type="domain" description="AAA+ ATPase" evidence="9">
    <location>
        <begin position="37"/>
        <end position="168"/>
    </location>
</feature>
<keyword evidence="2" id="KW-0547">Nucleotide-binding</keyword>
<dbReference type="PANTHER" id="PTHR42848:SF1">
    <property type="entry name" value="HOLLIDAY JUNCTION BRANCH MIGRATION COMPLEX SUBUNIT RUVB"/>
    <property type="match status" value="1"/>
</dbReference>
<dbReference type="InterPro" id="IPR003593">
    <property type="entry name" value="AAA+_ATPase"/>
</dbReference>
<accession>A0A433EQ16</accession>
<keyword evidence="6" id="KW-0238">DNA-binding</keyword>